<dbReference type="CDD" id="cd06261">
    <property type="entry name" value="TM_PBP2"/>
    <property type="match status" value="1"/>
</dbReference>
<evidence type="ECO:0000313" key="13">
    <source>
        <dbReference type="Proteomes" id="UP001242995"/>
    </source>
</evidence>
<keyword evidence="10" id="KW-0762">Sugar transport</keyword>
<evidence type="ECO:0000256" key="3">
    <source>
        <dbReference type="ARBA" id="ARBA00022475"/>
    </source>
</evidence>
<keyword evidence="2 7" id="KW-0813">Transport</keyword>
<evidence type="ECO:0000256" key="2">
    <source>
        <dbReference type="ARBA" id="ARBA00022448"/>
    </source>
</evidence>
<dbReference type="InterPro" id="IPR035906">
    <property type="entry name" value="MetI-like_sf"/>
</dbReference>
<comment type="subcellular location">
    <subcellularLocation>
        <location evidence="1 7">Cell membrane</location>
        <topology evidence="1 7">Multi-pass membrane protein</topology>
    </subcellularLocation>
</comment>
<dbReference type="GO" id="GO:0005886">
    <property type="term" value="C:plasma membrane"/>
    <property type="evidence" value="ECO:0007669"/>
    <property type="project" value="UniProtKB-SubCell"/>
</dbReference>
<protein>
    <submittedName>
        <fullName evidence="10">Multiple sugar transport system permease protein</fullName>
    </submittedName>
</protein>
<feature type="transmembrane region" description="Helical" evidence="7">
    <location>
        <begin position="229"/>
        <end position="251"/>
    </location>
</feature>
<dbReference type="Gene3D" id="1.10.3720.10">
    <property type="entry name" value="MetI-like"/>
    <property type="match status" value="1"/>
</dbReference>
<comment type="caution">
    <text evidence="10">The sequence shown here is derived from an EMBL/GenBank/DDBJ whole genome shotgun (WGS) entry which is preliminary data.</text>
</comment>
<feature type="transmembrane region" description="Helical" evidence="7">
    <location>
        <begin position="55"/>
        <end position="78"/>
    </location>
</feature>
<dbReference type="Pfam" id="PF00528">
    <property type="entry name" value="BPD_transp_1"/>
    <property type="match status" value="1"/>
</dbReference>
<comment type="similarity">
    <text evidence="7">Belongs to the binding-protein-dependent transport system permease family.</text>
</comment>
<gene>
    <name evidence="10" type="ORF">J2S90_002710</name>
    <name evidence="11" type="ORF">J2S93_003192</name>
</gene>
<evidence type="ECO:0000256" key="6">
    <source>
        <dbReference type="ARBA" id="ARBA00023136"/>
    </source>
</evidence>
<evidence type="ECO:0000256" key="5">
    <source>
        <dbReference type="ARBA" id="ARBA00022989"/>
    </source>
</evidence>
<evidence type="ECO:0000313" key="10">
    <source>
        <dbReference type="EMBL" id="MDP9905739.1"/>
    </source>
</evidence>
<keyword evidence="5 7" id="KW-1133">Transmembrane helix</keyword>
<dbReference type="PROSITE" id="PS50928">
    <property type="entry name" value="ABC_TM1"/>
    <property type="match status" value="1"/>
</dbReference>
<feature type="transmembrane region" description="Helical" evidence="7">
    <location>
        <begin position="187"/>
        <end position="208"/>
    </location>
</feature>
<evidence type="ECO:0000313" key="11">
    <source>
        <dbReference type="EMBL" id="MDQ0181753.1"/>
    </source>
</evidence>
<accession>A0AAW8DJM2</accession>
<keyword evidence="4 7" id="KW-0812">Transmembrane</keyword>
<dbReference type="EMBL" id="JAUSTF010000007">
    <property type="protein sequence ID" value="MDQ0181753.1"/>
    <property type="molecule type" value="Genomic_DNA"/>
</dbReference>
<keyword evidence="3" id="KW-1003">Cell membrane</keyword>
<feature type="compositionally biased region" description="Basic and acidic residues" evidence="8">
    <location>
        <begin position="9"/>
        <end position="18"/>
    </location>
</feature>
<feature type="transmembrane region" description="Helical" evidence="7">
    <location>
        <begin position="153"/>
        <end position="175"/>
    </location>
</feature>
<evidence type="ECO:0000256" key="8">
    <source>
        <dbReference type="SAM" id="MobiDB-lite"/>
    </source>
</evidence>
<evidence type="ECO:0000259" key="9">
    <source>
        <dbReference type="PROSITE" id="PS50928"/>
    </source>
</evidence>
<feature type="domain" description="ABC transmembrane type-1" evidence="9">
    <location>
        <begin position="118"/>
        <end position="312"/>
    </location>
</feature>
<keyword evidence="6 7" id="KW-0472">Membrane</keyword>
<evidence type="ECO:0000256" key="1">
    <source>
        <dbReference type="ARBA" id="ARBA00004651"/>
    </source>
</evidence>
<dbReference type="SUPFAM" id="SSF161098">
    <property type="entry name" value="MetI-like"/>
    <property type="match status" value="1"/>
</dbReference>
<dbReference type="PANTHER" id="PTHR43744">
    <property type="entry name" value="ABC TRANSPORTER PERMEASE PROTEIN MG189-RELATED-RELATED"/>
    <property type="match status" value="1"/>
</dbReference>
<evidence type="ECO:0000313" key="12">
    <source>
        <dbReference type="Proteomes" id="UP001230951"/>
    </source>
</evidence>
<dbReference type="InterPro" id="IPR000515">
    <property type="entry name" value="MetI-like"/>
</dbReference>
<dbReference type="Proteomes" id="UP001242995">
    <property type="component" value="Unassembled WGS sequence"/>
</dbReference>
<evidence type="ECO:0000256" key="4">
    <source>
        <dbReference type="ARBA" id="ARBA00022692"/>
    </source>
</evidence>
<dbReference type="AlphaFoldDB" id="A0AAW8DJM2"/>
<reference evidence="10 12" key="1">
    <citation type="submission" date="2023-07" db="EMBL/GenBank/DDBJ databases">
        <title>Sorghum-associated microbial communities from plants grown in Nebraska, USA.</title>
        <authorList>
            <person name="Schachtman D."/>
        </authorList>
    </citation>
    <scope>NUCLEOTIDE SEQUENCE</scope>
    <source>
        <strain evidence="10">DS1006</strain>
        <strain evidence="11 12">DS1016</strain>
    </source>
</reference>
<feature type="transmembrane region" description="Helical" evidence="7">
    <location>
        <begin position="123"/>
        <end position="144"/>
    </location>
</feature>
<feature type="region of interest" description="Disordered" evidence="8">
    <location>
        <begin position="1"/>
        <end position="43"/>
    </location>
</feature>
<dbReference type="Proteomes" id="UP001230951">
    <property type="component" value="Unassembled WGS sequence"/>
</dbReference>
<organism evidence="10 13">
    <name type="scientific">Arthrobacter bambusae</name>
    <dbReference type="NCBI Taxonomy" id="1338426"/>
    <lineage>
        <taxon>Bacteria</taxon>
        <taxon>Bacillati</taxon>
        <taxon>Actinomycetota</taxon>
        <taxon>Actinomycetes</taxon>
        <taxon>Micrococcales</taxon>
        <taxon>Micrococcaceae</taxon>
        <taxon>Arthrobacter</taxon>
    </lineage>
</organism>
<feature type="transmembrane region" description="Helical" evidence="7">
    <location>
        <begin position="291"/>
        <end position="312"/>
    </location>
</feature>
<keyword evidence="12" id="KW-1185">Reference proteome</keyword>
<dbReference type="GO" id="GO:0055085">
    <property type="term" value="P:transmembrane transport"/>
    <property type="evidence" value="ECO:0007669"/>
    <property type="project" value="InterPro"/>
</dbReference>
<dbReference type="EMBL" id="JAUSRG010000007">
    <property type="protein sequence ID" value="MDP9905739.1"/>
    <property type="molecule type" value="Genomic_DNA"/>
</dbReference>
<dbReference type="PANTHER" id="PTHR43744:SF12">
    <property type="entry name" value="ABC TRANSPORTER PERMEASE PROTEIN MG189-RELATED"/>
    <property type="match status" value="1"/>
</dbReference>
<sequence length="327" mass="35217">MSIFNKAPLRNDDDDARRPRAGASEGATSEADSSAEAPVSTASRKGTSVAKRKNLGVGSFLLLALGAFVFLFPFYYMFIGSLQTSPDTSVGGAFPSPANITGENYSNINNSIDLLKGLVNSGIFTGGVIFFTVVFGLLVGYALAQMQFRGKGVVFGMMLLVQMIPFQLLLIPLYVMIVRDYGLADTYLGMILPFAINSTAVFVFRQYFMQLPSTLFEAARIDGASELRILWQIAIPLVRPAIVTAILLTFIGPWNEFLWPFLVTKDQAIQPLAVSLANYISNIAATASNPFGAILAGACVLAAPAVALFIFFQRQFISTNIGSSVKG</sequence>
<evidence type="ECO:0000256" key="7">
    <source>
        <dbReference type="RuleBase" id="RU363032"/>
    </source>
</evidence>
<name>A0AAW8DJM2_9MICC</name>
<proteinExistence type="inferred from homology"/>